<dbReference type="AlphaFoldDB" id="A0A2I0U5T0"/>
<evidence type="ECO:0000313" key="1">
    <source>
        <dbReference type="EMBL" id="PKU41379.1"/>
    </source>
</evidence>
<accession>A0A2I0U5T0</accession>
<sequence>MCPCGQKGKWYPGVHLKECGQQVEGGHAPPLLCPGEVTSGGLCPVLGSPVQEGQGTTGDRQQRATKMIKGLEHLPYEERLSQMGLFSLEKRRLRGDLINAYKYLKGICQEDGVRLFSVVSGNRTRRNRHKLEQKKFHLNMRKNYFEGDGALEQAAQRGGGDFSSGDIQNLPRCIPVQPALGEPVLAGGLE</sequence>
<organism evidence="1 2">
    <name type="scientific">Limosa lapponica baueri</name>
    <dbReference type="NCBI Taxonomy" id="1758121"/>
    <lineage>
        <taxon>Eukaryota</taxon>
        <taxon>Metazoa</taxon>
        <taxon>Chordata</taxon>
        <taxon>Craniata</taxon>
        <taxon>Vertebrata</taxon>
        <taxon>Euteleostomi</taxon>
        <taxon>Archelosauria</taxon>
        <taxon>Archosauria</taxon>
        <taxon>Dinosauria</taxon>
        <taxon>Saurischia</taxon>
        <taxon>Theropoda</taxon>
        <taxon>Coelurosauria</taxon>
        <taxon>Aves</taxon>
        <taxon>Neognathae</taxon>
        <taxon>Neoaves</taxon>
        <taxon>Charadriiformes</taxon>
        <taxon>Scolopacidae</taxon>
        <taxon>Limosa</taxon>
    </lineage>
</organism>
<proteinExistence type="predicted"/>
<evidence type="ECO:0000313" key="2">
    <source>
        <dbReference type="Proteomes" id="UP000233556"/>
    </source>
</evidence>
<reference evidence="2" key="2">
    <citation type="submission" date="2017-12" db="EMBL/GenBank/DDBJ databases">
        <title>Genome sequence of the Bar-tailed Godwit (Limosa lapponica baueri).</title>
        <authorList>
            <person name="Lima N.C.B."/>
            <person name="Parody-Merino A.M."/>
            <person name="Battley P.F."/>
            <person name="Fidler A.E."/>
            <person name="Prosdocimi F."/>
        </authorList>
    </citation>
    <scope>NUCLEOTIDE SEQUENCE [LARGE SCALE GENOMIC DNA]</scope>
</reference>
<name>A0A2I0U5T0_LIMLA</name>
<protein>
    <submittedName>
        <fullName evidence="1">Uncharacterized protein</fullName>
    </submittedName>
</protein>
<keyword evidence="2" id="KW-1185">Reference proteome</keyword>
<dbReference type="Proteomes" id="UP000233556">
    <property type="component" value="Unassembled WGS sequence"/>
</dbReference>
<gene>
    <name evidence="1" type="ORF">llap_8310</name>
</gene>
<reference evidence="2" key="1">
    <citation type="submission" date="2017-11" db="EMBL/GenBank/DDBJ databases">
        <authorList>
            <person name="Lima N.C."/>
            <person name="Parody-Merino A.M."/>
            <person name="Battley P.F."/>
            <person name="Fidler A.E."/>
            <person name="Prosdocimi F."/>
        </authorList>
    </citation>
    <scope>NUCLEOTIDE SEQUENCE [LARGE SCALE GENOMIC DNA]</scope>
</reference>
<dbReference type="OrthoDB" id="419189at2759"/>
<dbReference type="EMBL" id="KZ506125">
    <property type="protein sequence ID" value="PKU41379.1"/>
    <property type="molecule type" value="Genomic_DNA"/>
</dbReference>